<comment type="caution">
    <text evidence="1">The sequence shown here is derived from an EMBL/GenBank/DDBJ whole genome shotgun (WGS) entry which is preliminary data.</text>
</comment>
<evidence type="ECO:0000313" key="1">
    <source>
        <dbReference type="EMBL" id="KAH3857464.1"/>
    </source>
</evidence>
<protein>
    <submittedName>
        <fullName evidence="1">Uncharacterized protein</fullName>
    </submittedName>
</protein>
<dbReference type="EMBL" id="JAIWYP010000003">
    <property type="protein sequence ID" value="KAH3857464.1"/>
    <property type="molecule type" value="Genomic_DNA"/>
</dbReference>
<name>A0A9D4LGN2_DREPO</name>
<evidence type="ECO:0000313" key="2">
    <source>
        <dbReference type="Proteomes" id="UP000828390"/>
    </source>
</evidence>
<keyword evidence="2" id="KW-1185">Reference proteome</keyword>
<accession>A0A9D4LGN2</accession>
<organism evidence="1 2">
    <name type="scientific">Dreissena polymorpha</name>
    <name type="common">Zebra mussel</name>
    <name type="synonym">Mytilus polymorpha</name>
    <dbReference type="NCBI Taxonomy" id="45954"/>
    <lineage>
        <taxon>Eukaryota</taxon>
        <taxon>Metazoa</taxon>
        <taxon>Spiralia</taxon>
        <taxon>Lophotrochozoa</taxon>
        <taxon>Mollusca</taxon>
        <taxon>Bivalvia</taxon>
        <taxon>Autobranchia</taxon>
        <taxon>Heteroconchia</taxon>
        <taxon>Euheterodonta</taxon>
        <taxon>Imparidentia</taxon>
        <taxon>Neoheterodontei</taxon>
        <taxon>Myida</taxon>
        <taxon>Dreissenoidea</taxon>
        <taxon>Dreissenidae</taxon>
        <taxon>Dreissena</taxon>
    </lineage>
</organism>
<dbReference type="Proteomes" id="UP000828390">
    <property type="component" value="Unassembled WGS sequence"/>
</dbReference>
<reference evidence="1" key="2">
    <citation type="submission" date="2020-11" db="EMBL/GenBank/DDBJ databases">
        <authorList>
            <person name="McCartney M.A."/>
            <person name="Auch B."/>
            <person name="Kono T."/>
            <person name="Mallez S."/>
            <person name="Becker A."/>
            <person name="Gohl D.M."/>
            <person name="Silverstein K.A.T."/>
            <person name="Koren S."/>
            <person name="Bechman K.B."/>
            <person name="Herman A."/>
            <person name="Abrahante J.E."/>
            <person name="Garbe J."/>
        </authorList>
    </citation>
    <scope>NUCLEOTIDE SEQUENCE</scope>
    <source>
        <strain evidence="1">Duluth1</strain>
        <tissue evidence="1">Whole animal</tissue>
    </source>
</reference>
<gene>
    <name evidence="1" type="ORF">DPMN_100071</name>
</gene>
<sequence length="71" mass="8297">METENKRRLIDTENILKAKGNDFCSVLPTIHCVTGCDTVSAFFRRGKKVQSNFLIHKQTWRIFAKLVKRQE</sequence>
<reference evidence="1" key="1">
    <citation type="journal article" date="2019" name="bioRxiv">
        <title>The Genome of the Zebra Mussel, Dreissena polymorpha: A Resource for Invasive Species Research.</title>
        <authorList>
            <person name="McCartney M.A."/>
            <person name="Auch B."/>
            <person name="Kono T."/>
            <person name="Mallez S."/>
            <person name="Zhang Y."/>
            <person name="Obille A."/>
            <person name="Becker A."/>
            <person name="Abrahante J.E."/>
            <person name="Garbe J."/>
            <person name="Badalamenti J.P."/>
            <person name="Herman A."/>
            <person name="Mangelson H."/>
            <person name="Liachko I."/>
            <person name="Sullivan S."/>
            <person name="Sone E.D."/>
            <person name="Koren S."/>
            <person name="Silverstein K.A.T."/>
            <person name="Beckman K.B."/>
            <person name="Gohl D.M."/>
        </authorList>
    </citation>
    <scope>NUCLEOTIDE SEQUENCE</scope>
    <source>
        <strain evidence="1">Duluth1</strain>
        <tissue evidence="1">Whole animal</tissue>
    </source>
</reference>
<proteinExistence type="predicted"/>
<dbReference type="AlphaFoldDB" id="A0A9D4LGN2"/>